<proteinExistence type="predicted"/>
<keyword evidence="2" id="KW-1185">Reference proteome</keyword>
<dbReference type="EMBL" id="JARKIE010000070">
    <property type="protein sequence ID" value="KAJ7689667.1"/>
    <property type="molecule type" value="Genomic_DNA"/>
</dbReference>
<evidence type="ECO:0000313" key="1">
    <source>
        <dbReference type="EMBL" id="KAJ7689667.1"/>
    </source>
</evidence>
<gene>
    <name evidence="1" type="ORF">B0H17DRAFT_857480</name>
</gene>
<organism evidence="1 2">
    <name type="scientific">Mycena rosella</name>
    <name type="common">Pink bonnet</name>
    <name type="synonym">Agaricus rosellus</name>
    <dbReference type="NCBI Taxonomy" id="1033263"/>
    <lineage>
        <taxon>Eukaryota</taxon>
        <taxon>Fungi</taxon>
        <taxon>Dikarya</taxon>
        <taxon>Basidiomycota</taxon>
        <taxon>Agaricomycotina</taxon>
        <taxon>Agaricomycetes</taxon>
        <taxon>Agaricomycetidae</taxon>
        <taxon>Agaricales</taxon>
        <taxon>Marasmiineae</taxon>
        <taxon>Mycenaceae</taxon>
        <taxon>Mycena</taxon>
    </lineage>
</organism>
<protein>
    <submittedName>
        <fullName evidence="1">Uncharacterized protein</fullName>
    </submittedName>
</protein>
<reference evidence="1" key="1">
    <citation type="submission" date="2023-03" db="EMBL/GenBank/DDBJ databases">
        <title>Massive genome expansion in bonnet fungi (Mycena s.s.) driven by repeated elements and novel gene families across ecological guilds.</title>
        <authorList>
            <consortium name="Lawrence Berkeley National Laboratory"/>
            <person name="Harder C.B."/>
            <person name="Miyauchi S."/>
            <person name="Viragh M."/>
            <person name="Kuo A."/>
            <person name="Thoen E."/>
            <person name="Andreopoulos B."/>
            <person name="Lu D."/>
            <person name="Skrede I."/>
            <person name="Drula E."/>
            <person name="Henrissat B."/>
            <person name="Morin E."/>
            <person name="Kohler A."/>
            <person name="Barry K."/>
            <person name="LaButti K."/>
            <person name="Morin E."/>
            <person name="Salamov A."/>
            <person name="Lipzen A."/>
            <person name="Mereny Z."/>
            <person name="Hegedus B."/>
            <person name="Baldrian P."/>
            <person name="Stursova M."/>
            <person name="Weitz H."/>
            <person name="Taylor A."/>
            <person name="Grigoriev I.V."/>
            <person name="Nagy L.G."/>
            <person name="Martin F."/>
            <person name="Kauserud H."/>
        </authorList>
    </citation>
    <scope>NUCLEOTIDE SEQUENCE</scope>
    <source>
        <strain evidence="1">CBHHK067</strain>
    </source>
</reference>
<dbReference type="AlphaFoldDB" id="A0AAD7DE97"/>
<accession>A0AAD7DE97</accession>
<dbReference type="Proteomes" id="UP001221757">
    <property type="component" value="Unassembled WGS sequence"/>
</dbReference>
<feature type="non-terminal residue" evidence="1">
    <location>
        <position position="1"/>
    </location>
</feature>
<comment type="caution">
    <text evidence="1">The sequence shown here is derived from an EMBL/GenBank/DDBJ whole genome shotgun (WGS) entry which is preliminary data.</text>
</comment>
<sequence length="99" mass="11308">YCELIREIEGTRVLSPAPPVPKMSQLPLLDHFREYSVDRWRRKLRVEPDTFDVLLGLIEGDTVFQNNSHTPQLPVEMQLAVFLFRAGHYGNAASPEDTA</sequence>
<feature type="non-terminal residue" evidence="1">
    <location>
        <position position="99"/>
    </location>
</feature>
<evidence type="ECO:0000313" key="2">
    <source>
        <dbReference type="Proteomes" id="UP001221757"/>
    </source>
</evidence>
<name>A0AAD7DE97_MYCRO</name>